<reference evidence="2 3" key="1">
    <citation type="submission" date="2023-12" db="EMBL/GenBank/DDBJ databases">
        <title>A high-quality genome assembly for Dillenia turbinata (Dilleniales).</title>
        <authorList>
            <person name="Chanderbali A."/>
        </authorList>
    </citation>
    <scope>NUCLEOTIDE SEQUENCE [LARGE SCALE GENOMIC DNA]</scope>
    <source>
        <strain evidence="2">LSX21</strain>
        <tissue evidence="2">Leaf</tissue>
    </source>
</reference>
<comment type="caution">
    <text evidence="2">The sequence shown here is derived from an EMBL/GenBank/DDBJ whole genome shotgun (WGS) entry which is preliminary data.</text>
</comment>
<dbReference type="Gene3D" id="3.10.20.90">
    <property type="entry name" value="Phosphatidylinositol 3-kinase Catalytic Subunit, Chain A, domain 1"/>
    <property type="match status" value="1"/>
</dbReference>
<dbReference type="PROSITE" id="PS50053">
    <property type="entry name" value="UBIQUITIN_2"/>
    <property type="match status" value="1"/>
</dbReference>
<dbReference type="InterPro" id="IPR021899">
    <property type="entry name" value="DUF3511"/>
</dbReference>
<dbReference type="SUPFAM" id="SSF54236">
    <property type="entry name" value="Ubiquitin-like"/>
    <property type="match status" value="1"/>
</dbReference>
<protein>
    <recommendedName>
        <fullName evidence="1">Ubiquitin-like domain-containing protein</fullName>
    </recommendedName>
</protein>
<dbReference type="SMART" id="SM00213">
    <property type="entry name" value="UBQ"/>
    <property type="match status" value="1"/>
</dbReference>
<proteinExistence type="predicted"/>
<evidence type="ECO:0000313" key="3">
    <source>
        <dbReference type="Proteomes" id="UP001370490"/>
    </source>
</evidence>
<dbReference type="PANTHER" id="PTHR33193:SF68">
    <property type="entry name" value="DUF3511 DOMAIN-CONTAINING PROTEIN"/>
    <property type="match status" value="1"/>
</dbReference>
<dbReference type="PANTHER" id="PTHR33193">
    <property type="entry name" value="DOMAIN PROTEIN, PUTATIVE (DUF3511)-RELATED"/>
    <property type="match status" value="1"/>
</dbReference>
<dbReference type="Proteomes" id="UP001370490">
    <property type="component" value="Unassembled WGS sequence"/>
</dbReference>
<dbReference type="InterPro" id="IPR029071">
    <property type="entry name" value="Ubiquitin-like_domsf"/>
</dbReference>
<sequence length="291" mass="34077">MDDFRSSYRAIDGCRNLQNVIIKGGYGVNHLYYAQSRSSQPQYHYSMQMNKVVPSSSWSFNDAEMKRKRRVIKYKLYSMEGKVKSSIKHGFRWFKRKCARMIRNSPPSFLVPLALFSLSLLIREEEKAPAKHPLPTTRVMDITVIYCDEKHRFRMSHTDPVSHLKARLRESTNILEYHQKLSSGSQRLDDSYRTLGSYNVSPRTKLTLSQDMDLRIIPINLDLPTLDLTFDHRMVVEDVRKTIRHKLNVPDSHRIILGVEGSNEALNPKSFLYRCLGLGRRYEINMYTERK</sequence>
<dbReference type="AlphaFoldDB" id="A0AAN8UND0"/>
<dbReference type="EMBL" id="JBAMMX010000023">
    <property type="protein sequence ID" value="KAK6917349.1"/>
    <property type="molecule type" value="Genomic_DNA"/>
</dbReference>
<dbReference type="CDD" id="cd17039">
    <property type="entry name" value="Ubl_ubiquitin_like"/>
    <property type="match status" value="1"/>
</dbReference>
<name>A0AAN8UND0_9MAGN</name>
<dbReference type="Pfam" id="PF12023">
    <property type="entry name" value="DUF3511"/>
    <property type="match status" value="1"/>
</dbReference>
<organism evidence="2 3">
    <name type="scientific">Dillenia turbinata</name>
    <dbReference type="NCBI Taxonomy" id="194707"/>
    <lineage>
        <taxon>Eukaryota</taxon>
        <taxon>Viridiplantae</taxon>
        <taxon>Streptophyta</taxon>
        <taxon>Embryophyta</taxon>
        <taxon>Tracheophyta</taxon>
        <taxon>Spermatophyta</taxon>
        <taxon>Magnoliopsida</taxon>
        <taxon>eudicotyledons</taxon>
        <taxon>Gunneridae</taxon>
        <taxon>Pentapetalae</taxon>
        <taxon>Dilleniales</taxon>
        <taxon>Dilleniaceae</taxon>
        <taxon>Dillenia</taxon>
    </lineage>
</organism>
<feature type="domain" description="Ubiquitin-like" evidence="1">
    <location>
        <begin position="140"/>
        <end position="208"/>
    </location>
</feature>
<dbReference type="Pfam" id="PF00240">
    <property type="entry name" value="ubiquitin"/>
    <property type="match status" value="1"/>
</dbReference>
<keyword evidence="3" id="KW-1185">Reference proteome</keyword>
<evidence type="ECO:0000259" key="1">
    <source>
        <dbReference type="PROSITE" id="PS50053"/>
    </source>
</evidence>
<gene>
    <name evidence="2" type="ORF">RJ641_018100</name>
</gene>
<dbReference type="InterPro" id="IPR000626">
    <property type="entry name" value="Ubiquitin-like_dom"/>
</dbReference>
<evidence type="ECO:0000313" key="2">
    <source>
        <dbReference type="EMBL" id="KAK6917349.1"/>
    </source>
</evidence>
<accession>A0AAN8UND0</accession>